<reference evidence="15 16" key="1">
    <citation type="submission" date="2017-05" db="EMBL/GenBank/DDBJ databases">
        <title>Vagococcus spp. assemblies.</title>
        <authorList>
            <person name="Gulvik C.A."/>
        </authorList>
    </citation>
    <scope>NUCLEOTIDE SEQUENCE [LARGE SCALE GENOMIC DNA]</scope>
    <source>
        <strain evidence="15 16">LMG 24798</strain>
    </source>
</reference>
<evidence type="ECO:0000256" key="7">
    <source>
        <dbReference type="ARBA" id="ARBA00022975"/>
    </source>
</evidence>
<dbReference type="CDD" id="cd06218">
    <property type="entry name" value="DHOD_e_trans"/>
    <property type="match status" value="1"/>
</dbReference>
<dbReference type="InterPro" id="IPR039261">
    <property type="entry name" value="FNR_nucleotide-bd"/>
</dbReference>
<evidence type="ECO:0000256" key="13">
    <source>
        <dbReference type="PIRSR" id="PIRSR006816-2"/>
    </source>
</evidence>
<keyword evidence="16" id="KW-1185">Reference proteome</keyword>
<evidence type="ECO:0000256" key="5">
    <source>
        <dbReference type="ARBA" id="ARBA00022723"/>
    </source>
</evidence>
<comment type="subunit">
    <text evidence="11">Heterotetramer of 2 PyrK and 2 PyrD type B subunits.</text>
</comment>
<feature type="binding site" evidence="11 13">
    <location>
        <position position="246"/>
    </location>
    <ligand>
        <name>[2Fe-2S] cluster</name>
        <dbReference type="ChEBI" id="CHEBI:190135"/>
    </ligand>
</feature>
<feature type="binding site" evidence="11 12">
    <location>
        <begin position="51"/>
        <end position="54"/>
    </location>
    <ligand>
        <name>FAD</name>
        <dbReference type="ChEBI" id="CHEBI:57692"/>
    </ligand>
</feature>
<evidence type="ECO:0000256" key="8">
    <source>
        <dbReference type="ARBA" id="ARBA00022982"/>
    </source>
</evidence>
<dbReference type="HAMAP" id="MF_01211">
    <property type="entry name" value="DHODB_Fe_S_bind"/>
    <property type="match status" value="1"/>
</dbReference>
<protein>
    <recommendedName>
        <fullName evidence="11">Dihydroorotate dehydrogenase B (NAD(+)), electron transfer subunit</fullName>
    </recommendedName>
    <alternativeName>
        <fullName evidence="11">Dihydroorotate oxidase B, electron transfer subunit</fullName>
    </alternativeName>
</protein>
<dbReference type="PANTHER" id="PTHR43513">
    <property type="entry name" value="DIHYDROOROTATE DEHYDROGENASE B (NAD(+)), ELECTRON TRANSFER SUBUNIT"/>
    <property type="match status" value="1"/>
</dbReference>
<dbReference type="NCBIfam" id="NF000799">
    <property type="entry name" value="PRK00054.1-4"/>
    <property type="match status" value="1"/>
</dbReference>
<dbReference type="UniPathway" id="UPA00070">
    <property type="reaction ID" value="UER00945"/>
</dbReference>
<dbReference type="GO" id="GO:0016491">
    <property type="term" value="F:oxidoreductase activity"/>
    <property type="evidence" value="ECO:0007669"/>
    <property type="project" value="InterPro"/>
</dbReference>
<comment type="cofactor">
    <cofactor evidence="11 12">
        <name>FAD</name>
        <dbReference type="ChEBI" id="CHEBI:57692"/>
    </cofactor>
    <text evidence="11 12">Binds 1 FAD per subunit.</text>
</comment>
<dbReference type="PANTHER" id="PTHR43513:SF3">
    <property type="entry name" value="DIHYDROOROTATE DEHYDROGENASE B (NAD(+)), ELECTRON TRANSFER SUBUNIT-RELATED"/>
    <property type="match status" value="1"/>
</dbReference>
<dbReference type="GO" id="GO:0009055">
    <property type="term" value="F:electron transfer activity"/>
    <property type="evidence" value="ECO:0007669"/>
    <property type="project" value="UniProtKB-UniRule"/>
</dbReference>
<comment type="cofactor">
    <cofactor evidence="11">
        <name>[2Fe-2S] cluster</name>
        <dbReference type="ChEBI" id="CHEBI:190135"/>
    </cofactor>
    <text evidence="11">Binds 1 [2Fe-2S] cluster per subunit.</text>
</comment>
<evidence type="ECO:0000256" key="1">
    <source>
        <dbReference type="ARBA" id="ARBA00006422"/>
    </source>
</evidence>
<comment type="function">
    <text evidence="11">Responsible for channeling the electrons from the oxidation of dihydroorotate from the FMN redox center in the PyrD type B subunit to the ultimate electron acceptor NAD(+).</text>
</comment>
<dbReference type="Proteomes" id="UP000286773">
    <property type="component" value="Unassembled WGS sequence"/>
</dbReference>
<evidence type="ECO:0000256" key="11">
    <source>
        <dbReference type="HAMAP-Rule" id="MF_01211"/>
    </source>
</evidence>
<feature type="binding site" evidence="11 12">
    <location>
        <begin position="75"/>
        <end position="76"/>
    </location>
    <ligand>
        <name>FAD</name>
        <dbReference type="ChEBI" id="CHEBI:57692"/>
    </ligand>
</feature>
<keyword evidence="9 11" id="KW-0408">Iron</keyword>
<dbReference type="GO" id="GO:0050660">
    <property type="term" value="F:flavin adenine dinucleotide binding"/>
    <property type="evidence" value="ECO:0007669"/>
    <property type="project" value="InterPro"/>
</dbReference>
<dbReference type="InterPro" id="IPR001433">
    <property type="entry name" value="OxRdtase_FAD/NAD-bd"/>
</dbReference>
<keyword evidence="6 11" id="KW-0274">FAD</keyword>
<dbReference type="PROSITE" id="PS51384">
    <property type="entry name" value="FAD_FR"/>
    <property type="match status" value="1"/>
</dbReference>
<dbReference type="GO" id="GO:0051537">
    <property type="term" value="F:2 iron, 2 sulfur cluster binding"/>
    <property type="evidence" value="ECO:0007669"/>
    <property type="project" value="UniProtKB-KW"/>
</dbReference>
<dbReference type="Pfam" id="PF00175">
    <property type="entry name" value="NAD_binding_1"/>
    <property type="match status" value="1"/>
</dbReference>
<evidence type="ECO:0000256" key="9">
    <source>
        <dbReference type="ARBA" id="ARBA00023004"/>
    </source>
</evidence>
<dbReference type="InterPro" id="IPR012165">
    <property type="entry name" value="Cyt_c3_hydrogenase_gsu"/>
</dbReference>
<keyword evidence="8 11" id="KW-0249">Electron transport</keyword>
<evidence type="ECO:0000256" key="6">
    <source>
        <dbReference type="ARBA" id="ARBA00022827"/>
    </source>
</evidence>
<dbReference type="InterPro" id="IPR037117">
    <property type="entry name" value="Dihydroorotate_DH_ele_sf"/>
</dbReference>
<dbReference type="InterPro" id="IPR017938">
    <property type="entry name" value="Riboflavin_synthase-like_b-brl"/>
</dbReference>
<dbReference type="InterPro" id="IPR023455">
    <property type="entry name" value="Dihydroorotate_DHASE_ETsu"/>
</dbReference>
<dbReference type="PIRSF" id="PIRSF006816">
    <property type="entry name" value="Cyc3_hyd_g"/>
    <property type="match status" value="1"/>
</dbReference>
<comment type="cofactor">
    <cofactor evidence="13">
        <name>[2Fe-2S] cluster</name>
        <dbReference type="ChEBI" id="CHEBI:190135"/>
    </cofactor>
    <text evidence="13">Binds 1 [2Fe-2S] cluster per subunit.</text>
</comment>
<sequence>MKQELMTIVSQKNIAPSIYELVLTGELVNEMHTPGQFLHIRVPREDLLLRRPISLAEINHDAGTCTIIYRVEGDGTACFSQMASGEQLDVMGPLGNGFDLDAVSAGDTVFIIGGGIGVPPLYELGRQLKEKQAQLVFMLGFASKEVSFYEDKFKELGNVFISTDDGSYGTHGHVGVLMAQAAVDYQEPTAVYACGATGLLRAVEARYLEHPHAYLSLEARMACGMGACYACICQSATDETKNKKVCDEGPVFKTGEVII</sequence>
<comment type="caution">
    <text evidence="15">The sequence shown here is derived from an EMBL/GenBank/DDBJ whole genome shotgun (WGS) entry which is preliminary data.</text>
</comment>
<evidence type="ECO:0000256" key="3">
    <source>
        <dbReference type="ARBA" id="ARBA00022630"/>
    </source>
</evidence>
<dbReference type="InterPro" id="IPR017927">
    <property type="entry name" value="FAD-bd_FR_type"/>
</dbReference>
<keyword evidence="3 11" id="KW-0285">Flavoprotein</keyword>
<comment type="pathway">
    <text evidence="11">Pyrimidine metabolism; UMP biosynthesis via de novo pathway; orotate from (S)-dihydroorotate (NAD(+) route): step 1/1.</text>
</comment>
<gene>
    <name evidence="11" type="primary">pyrK</name>
    <name evidence="15" type="ORF">CBF27_10015</name>
</gene>
<dbReference type="EMBL" id="NGKC01000011">
    <property type="protein sequence ID" value="RSU10699.1"/>
    <property type="molecule type" value="Genomic_DNA"/>
</dbReference>
<evidence type="ECO:0000256" key="2">
    <source>
        <dbReference type="ARBA" id="ARBA00022448"/>
    </source>
</evidence>
<keyword evidence="4 11" id="KW-0001">2Fe-2S</keyword>
<evidence type="ECO:0000256" key="12">
    <source>
        <dbReference type="PIRSR" id="PIRSR006816-1"/>
    </source>
</evidence>
<evidence type="ECO:0000256" key="4">
    <source>
        <dbReference type="ARBA" id="ARBA00022714"/>
    </source>
</evidence>
<feature type="binding site" evidence="11 13">
    <location>
        <position position="231"/>
    </location>
    <ligand>
        <name>[2Fe-2S] cluster</name>
        <dbReference type="ChEBI" id="CHEBI:190135"/>
    </ligand>
</feature>
<evidence type="ECO:0000313" key="15">
    <source>
        <dbReference type="EMBL" id="RSU10699.1"/>
    </source>
</evidence>
<dbReference type="Gene3D" id="3.40.50.80">
    <property type="entry name" value="Nucleotide-binding domain of ferredoxin-NADP reductase (FNR) module"/>
    <property type="match status" value="1"/>
</dbReference>
<name>A0A430ARL3_9ENTE</name>
<dbReference type="InterPro" id="IPR019480">
    <property type="entry name" value="Dihydroorotate_DH_Fe-S-bd"/>
</dbReference>
<proteinExistence type="inferred from homology"/>
<dbReference type="NCBIfam" id="NF000797">
    <property type="entry name" value="PRK00054.1-2"/>
    <property type="match status" value="1"/>
</dbReference>
<evidence type="ECO:0000259" key="14">
    <source>
        <dbReference type="PROSITE" id="PS51384"/>
    </source>
</evidence>
<dbReference type="SUPFAM" id="SSF63380">
    <property type="entry name" value="Riboflavin synthase domain-like"/>
    <property type="match status" value="1"/>
</dbReference>
<evidence type="ECO:0000313" key="16">
    <source>
        <dbReference type="Proteomes" id="UP000286773"/>
    </source>
</evidence>
<dbReference type="Gene3D" id="2.10.240.10">
    <property type="entry name" value="Dihydroorotate dehydrogenase, electron transfer subunit"/>
    <property type="match status" value="1"/>
</dbReference>
<dbReference type="Gene3D" id="2.40.30.10">
    <property type="entry name" value="Translation factors"/>
    <property type="match status" value="1"/>
</dbReference>
<dbReference type="AlphaFoldDB" id="A0A430ARL3"/>
<dbReference type="InterPro" id="IPR050353">
    <property type="entry name" value="PyrK_electron_transfer"/>
</dbReference>
<comment type="similarity">
    <text evidence="1 11">Belongs to the PyrK family.</text>
</comment>
<feature type="binding site" evidence="11 13">
    <location>
        <position position="228"/>
    </location>
    <ligand>
        <name>[2Fe-2S] cluster</name>
        <dbReference type="ChEBI" id="CHEBI:190135"/>
    </ligand>
</feature>
<organism evidence="15 16">
    <name type="scientific">Vagococcus acidifermentans</name>
    <dbReference type="NCBI Taxonomy" id="564710"/>
    <lineage>
        <taxon>Bacteria</taxon>
        <taxon>Bacillati</taxon>
        <taxon>Bacillota</taxon>
        <taxon>Bacilli</taxon>
        <taxon>Lactobacillales</taxon>
        <taxon>Enterococcaceae</taxon>
        <taxon>Vagococcus</taxon>
    </lineage>
</organism>
<dbReference type="GO" id="GO:0046872">
    <property type="term" value="F:metal ion binding"/>
    <property type="evidence" value="ECO:0007669"/>
    <property type="project" value="UniProtKB-KW"/>
</dbReference>
<accession>A0A430ARL3</accession>
<dbReference type="Pfam" id="PF10418">
    <property type="entry name" value="DHODB_Fe-S_bind"/>
    <property type="match status" value="1"/>
</dbReference>
<feature type="binding site" evidence="11 12">
    <location>
        <begin position="68"/>
        <end position="70"/>
    </location>
    <ligand>
        <name>FAD</name>
        <dbReference type="ChEBI" id="CHEBI:57692"/>
    </ligand>
</feature>
<feature type="binding site" evidence="11 13">
    <location>
        <position position="223"/>
    </location>
    <ligand>
        <name>[2Fe-2S] cluster</name>
        <dbReference type="ChEBI" id="CHEBI:190135"/>
    </ligand>
</feature>
<keyword evidence="7 11" id="KW-0665">Pyrimidine biosynthesis</keyword>
<dbReference type="SUPFAM" id="SSF52343">
    <property type="entry name" value="Ferredoxin reductase-like, C-terminal NADP-linked domain"/>
    <property type="match status" value="1"/>
</dbReference>
<evidence type="ECO:0000256" key="10">
    <source>
        <dbReference type="ARBA" id="ARBA00023014"/>
    </source>
</evidence>
<dbReference type="GO" id="GO:0044205">
    <property type="term" value="P:'de novo' UMP biosynthetic process"/>
    <property type="evidence" value="ECO:0007669"/>
    <property type="project" value="UniProtKB-UniRule"/>
</dbReference>
<feature type="domain" description="FAD-binding FR-type" evidence="14">
    <location>
        <begin position="1"/>
        <end position="100"/>
    </location>
</feature>
<keyword evidence="2 11" id="KW-0813">Transport</keyword>
<keyword evidence="5 11" id="KW-0479">Metal-binding</keyword>
<keyword evidence="10 11" id="KW-0411">Iron-sulfur</keyword>